<dbReference type="STRING" id="64702.SAMN05443377_10440"/>
<dbReference type="PANTHER" id="PTHR28208:SF3">
    <property type="entry name" value="PHOSPHATIDATE PHOSPHATASE APP1"/>
    <property type="match status" value="1"/>
</dbReference>
<dbReference type="PANTHER" id="PTHR28208">
    <property type="entry name" value="PHOSPHATIDATE PHOSPHATASE APP1"/>
    <property type="match status" value="1"/>
</dbReference>
<gene>
    <name evidence="2" type="ORF">SAMN05443377_10440</name>
</gene>
<evidence type="ECO:0000313" key="3">
    <source>
        <dbReference type="Proteomes" id="UP000198815"/>
    </source>
</evidence>
<proteinExistence type="predicted"/>
<dbReference type="Proteomes" id="UP000198815">
    <property type="component" value="Unassembled WGS sequence"/>
</dbReference>
<evidence type="ECO:0000259" key="1">
    <source>
        <dbReference type="Pfam" id="PF09949"/>
    </source>
</evidence>
<dbReference type="AlphaFoldDB" id="A0A1H9QPK5"/>
<organism evidence="2 3">
    <name type="scientific">Propionibacterium cyclohexanicum</name>
    <dbReference type="NCBI Taxonomy" id="64702"/>
    <lineage>
        <taxon>Bacteria</taxon>
        <taxon>Bacillati</taxon>
        <taxon>Actinomycetota</taxon>
        <taxon>Actinomycetes</taxon>
        <taxon>Propionibacteriales</taxon>
        <taxon>Propionibacteriaceae</taxon>
        <taxon>Propionibacterium</taxon>
    </lineage>
</organism>
<reference evidence="2 3" key="1">
    <citation type="submission" date="2016-10" db="EMBL/GenBank/DDBJ databases">
        <authorList>
            <person name="de Groot N.N."/>
        </authorList>
    </citation>
    <scope>NUCLEOTIDE SEQUENCE [LARGE SCALE GENOMIC DNA]</scope>
    <source>
        <strain evidence="2 3">DSM 16859</strain>
    </source>
</reference>
<dbReference type="InterPro" id="IPR019236">
    <property type="entry name" value="APP1_cat"/>
</dbReference>
<name>A0A1H9QPK5_9ACTN</name>
<keyword evidence="3" id="KW-1185">Reference proteome</keyword>
<protein>
    <submittedName>
        <fullName evidence="2">Phosphatidate phosphatase APP1</fullName>
    </submittedName>
</protein>
<sequence length="354" mass="39461">MKHRPFIGTRVEDFLTRVIARALRRRGWHEALVPYTGYGTEDHIRVLARIVLNPPHAERALPGYAAAWLNRRGWRNFVGLPVQHGHAVLRLAGETLHLRSDRQGYIDMTVKAHQLSPGWHKVRLEAPGAQPVDAPVQVVASDESFGIISDIDDTIISTSLPRIVLAAWNSFVQMEGNRQAVPGMARMYQHLLAEHPGAPVVYVSTGAWTSVPFLRRFMARHGYPRGAMLLTDLGPTNTGWFRSGPDHKRYSMGELARDFPNISWVLVGDNGQHDPVLYREFADLHPGRVRAIAIRTLTAAEQMLAHGTVTVLVDSAHLEWTPSQAPLVTGADGDELWPALREVLEPARRAGEKD</sequence>
<dbReference type="InterPro" id="IPR023214">
    <property type="entry name" value="HAD_sf"/>
</dbReference>
<dbReference type="GO" id="GO:0008195">
    <property type="term" value="F:phosphatidate phosphatase activity"/>
    <property type="evidence" value="ECO:0007669"/>
    <property type="project" value="InterPro"/>
</dbReference>
<evidence type="ECO:0000313" key="2">
    <source>
        <dbReference type="EMBL" id="SER62350.1"/>
    </source>
</evidence>
<feature type="domain" description="Phosphatidate phosphatase APP1 catalytic" evidence="1">
    <location>
        <begin position="145"/>
        <end position="295"/>
    </location>
</feature>
<dbReference type="Gene3D" id="3.40.50.1000">
    <property type="entry name" value="HAD superfamily/HAD-like"/>
    <property type="match status" value="1"/>
</dbReference>
<dbReference type="InterPro" id="IPR052935">
    <property type="entry name" value="Mg2+_PAP"/>
</dbReference>
<dbReference type="OrthoDB" id="9789875at2"/>
<accession>A0A1H9QPK5</accession>
<dbReference type="RefSeq" id="WP_091967770.1">
    <property type="nucleotide sequence ID" value="NZ_FOGZ01000004.1"/>
</dbReference>
<dbReference type="Pfam" id="PF09949">
    <property type="entry name" value="APP1_cat"/>
    <property type="match status" value="1"/>
</dbReference>
<dbReference type="EMBL" id="FOGZ01000004">
    <property type="protein sequence ID" value="SER62350.1"/>
    <property type="molecule type" value="Genomic_DNA"/>
</dbReference>